<dbReference type="Proteomes" id="UP000095286">
    <property type="component" value="Unplaced"/>
</dbReference>
<name>A0AC35U2E0_9BILA</name>
<accession>A0AC35U2E0</accession>
<protein>
    <submittedName>
        <fullName evidence="2">RRM domain-containing protein</fullName>
    </submittedName>
</protein>
<proteinExistence type="predicted"/>
<reference evidence="2" key="1">
    <citation type="submission" date="2016-11" db="UniProtKB">
        <authorList>
            <consortium name="WormBaseParasite"/>
        </authorList>
    </citation>
    <scope>IDENTIFICATION</scope>
    <source>
        <strain evidence="2">KR3021</strain>
    </source>
</reference>
<evidence type="ECO:0000313" key="1">
    <source>
        <dbReference type="Proteomes" id="UP000095286"/>
    </source>
</evidence>
<sequence length="74" mass="8136">MNKLGTDRKSSKEQPNSLLLSLHLPQLGKILSSKVATESEGYGFIHLETEESANKTIECVNAILSCGEKVYVEK</sequence>
<evidence type="ECO:0000313" key="2">
    <source>
        <dbReference type="WBParaSite" id="RSKR_0000664450.1"/>
    </source>
</evidence>
<dbReference type="WBParaSite" id="RSKR_0000664450.1">
    <property type="protein sequence ID" value="RSKR_0000664450.1"/>
    <property type="gene ID" value="RSKR_0000664450"/>
</dbReference>
<organism evidence="1 2">
    <name type="scientific">Rhabditophanes sp. KR3021</name>
    <dbReference type="NCBI Taxonomy" id="114890"/>
    <lineage>
        <taxon>Eukaryota</taxon>
        <taxon>Metazoa</taxon>
        <taxon>Ecdysozoa</taxon>
        <taxon>Nematoda</taxon>
        <taxon>Chromadorea</taxon>
        <taxon>Rhabditida</taxon>
        <taxon>Tylenchina</taxon>
        <taxon>Panagrolaimomorpha</taxon>
        <taxon>Strongyloidoidea</taxon>
        <taxon>Alloionematidae</taxon>
        <taxon>Rhabditophanes</taxon>
    </lineage>
</organism>